<gene>
    <name evidence="1" type="ORF">NCTC10719_01870</name>
</gene>
<evidence type="ECO:0000313" key="1">
    <source>
        <dbReference type="EMBL" id="SQB60281.1"/>
    </source>
</evidence>
<evidence type="ECO:0000313" key="2">
    <source>
        <dbReference type="Proteomes" id="UP000249986"/>
    </source>
</evidence>
<organism evidence="1 2">
    <name type="scientific">Clostridium perfringens</name>
    <dbReference type="NCBI Taxonomy" id="1502"/>
    <lineage>
        <taxon>Bacteria</taxon>
        <taxon>Bacillati</taxon>
        <taxon>Bacillota</taxon>
        <taxon>Clostridia</taxon>
        <taxon>Eubacteriales</taxon>
        <taxon>Clostridiaceae</taxon>
        <taxon>Clostridium</taxon>
    </lineage>
</organism>
<reference evidence="1 2" key="1">
    <citation type="submission" date="2018-06" db="EMBL/GenBank/DDBJ databases">
        <authorList>
            <consortium name="Pathogen Informatics"/>
            <person name="Doyle S."/>
        </authorList>
    </citation>
    <scope>NUCLEOTIDE SEQUENCE [LARGE SCALE GENOMIC DNA]</scope>
    <source>
        <strain evidence="1 2">NCTC10719</strain>
    </source>
</reference>
<sequence length="82" mass="9742">MLNYKIEYLKSLAEYFNNFVSIECKQEDVPLLKSIIGDLEELKLLKEEIISLRVQLEVCKHENEGLRFAYEDKIRKELSYGK</sequence>
<dbReference type="EMBL" id="UAWG01000012">
    <property type="protein sequence ID" value="SQB60281.1"/>
    <property type="molecule type" value="Genomic_DNA"/>
</dbReference>
<dbReference type="RefSeq" id="WP_111926594.1">
    <property type="nucleotide sequence ID" value="NZ_UAWG01000012.1"/>
</dbReference>
<accession>A0A2X2YA67</accession>
<proteinExistence type="predicted"/>
<name>A0A2X2YA67_CLOPF</name>
<protein>
    <submittedName>
        <fullName evidence="1">Uncharacterized protein</fullName>
    </submittedName>
</protein>
<dbReference type="AlphaFoldDB" id="A0A2X2YA67"/>
<dbReference type="Proteomes" id="UP000249986">
    <property type="component" value="Unassembled WGS sequence"/>
</dbReference>